<keyword evidence="1" id="KW-0472">Membrane</keyword>
<organism evidence="2">
    <name type="scientific">Roseihalotalea indica</name>
    <dbReference type="NCBI Taxonomy" id="2867963"/>
    <lineage>
        <taxon>Bacteria</taxon>
        <taxon>Pseudomonadati</taxon>
        <taxon>Bacteroidota</taxon>
        <taxon>Cytophagia</taxon>
        <taxon>Cytophagales</taxon>
        <taxon>Catalimonadaceae</taxon>
        <taxon>Roseihalotalea</taxon>
    </lineage>
</organism>
<proteinExistence type="predicted"/>
<protein>
    <submittedName>
        <fullName evidence="2">DUF983 domain-containing protein</fullName>
    </submittedName>
</protein>
<dbReference type="AlphaFoldDB" id="A0AA49GRB5"/>
<evidence type="ECO:0000256" key="1">
    <source>
        <dbReference type="SAM" id="Phobius"/>
    </source>
</evidence>
<feature type="transmembrane region" description="Helical" evidence="1">
    <location>
        <begin position="61"/>
        <end position="81"/>
    </location>
</feature>
<dbReference type="Pfam" id="PF06170">
    <property type="entry name" value="DUF983"/>
    <property type="match status" value="1"/>
</dbReference>
<accession>A0AA49GRB5</accession>
<name>A0AA49GRB5_9BACT</name>
<evidence type="ECO:0000313" key="2">
    <source>
        <dbReference type="EMBL" id="WKN36916.1"/>
    </source>
</evidence>
<sequence length="135" mass="15380">MQRKSVGYALLNHKCPRCRTGDIFRYSLFQKPTKFTSTYKKCPHCGLQYEREPGFFFGAMYVSYALTMAVLLATAFILYNFFNDPEVTVYIITVPMVVILLLPVVFRYSRTLYLHGFGGVKYNPGLASKASSDNS</sequence>
<reference evidence="2" key="1">
    <citation type="journal article" date="2023" name="Comput. Struct. Biotechnol. J.">
        <title>Discovery of a novel marine Bacteroidetes with a rich repertoire of carbohydrate-active enzymes.</title>
        <authorList>
            <person name="Chen B."/>
            <person name="Liu G."/>
            <person name="Chen Q."/>
            <person name="Wang H."/>
            <person name="Liu L."/>
            <person name="Tang K."/>
        </authorList>
    </citation>
    <scope>NUCLEOTIDE SEQUENCE</scope>
    <source>
        <strain evidence="2">TK19036</strain>
    </source>
</reference>
<keyword evidence="1" id="KW-1133">Transmembrane helix</keyword>
<feature type="transmembrane region" description="Helical" evidence="1">
    <location>
        <begin position="87"/>
        <end position="106"/>
    </location>
</feature>
<reference evidence="2" key="2">
    <citation type="journal article" date="2024" name="Antonie Van Leeuwenhoek">
        <title>Roseihalotalea indica gen. nov., sp. nov., a halophilic Bacteroidetes from mesopelagic Southwest Indian Ocean with higher carbohydrate metabolic potential.</title>
        <authorList>
            <person name="Chen B."/>
            <person name="Zhang M."/>
            <person name="Lin D."/>
            <person name="Ye J."/>
            <person name="Tang K."/>
        </authorList>
    </citation>
    <scope>NUCLEOTIDE SEQUENCE</scope>
    <source>
        <strain evidence="2">TK19036</strain>
    </source>
</reference>
<keyword evidence="1" id="KW-0812">Transmembrane</keyword>
<dbReference type="EMBL" id="CP120682">
    <property type="protein sequence ID" value="WKN36916.1"/>
    <property type="molecule type" value="Genomic_DNA"/>
</dbReference>
<gene>
    <name evidence="2" type="ORF">K4G66_31610</name>
</gene>
<dbReference type="InterPro" id="IPR009325">
    <property type="entry name" value="DUF983"/>
</dbReference>